<feature type="binding site" evidence="12">
    <location>
        <position position="260"/>
    </location>
    <ligand>
        <name>ATP</name>
        <dbReference type="ChEBI" id="CHEBI:30616"/>
    </ligand>
</feature>
<dbReference type="InterPro" id="IPR029056">
    <property type="entry name" value="Ribokinase-like"/>
</dbReference>
<feature type="binding site" evidence="12">
    <location>
        <position position="232"/>
    </location>
    <ligand>
        <name>K(+)</name>
        <dbReference type="ChEBI" id="CHEBI:29103"/>
    </ligand>
</feature>
<comment type="cofactor">
    <cofactor evidence="12">
        <name>Mg(2+)</name>
        <dbReference type="ChEBI" id="CHEBI:18420"/>
    </cofactor>
    <text evidence="12">Requires a divalent cation, most likely magnesium in vivo, as an electrophilic catalyst to aid phosphoryl group transfer. It is the chelate of the metal and the nucleotide that is the actual substrate.</text>
</comment>
<feature type="active site" description="Proton acceptor" evidence="12">
    <location>
        <position position="236"/>
    </location>
</feature>
<feature type="binding site" evidence="12">
    <location>
        <position position="185"/>
    </location>
    <ligand>
        <name>ATP</name>
        <dbReference type="ChEBI" id="CHEBI:30616"/>
    </ligand>
</feature>
<keyword evidence="8 12" id="KW-0067">ATP-binding</keyword>
<reference evidence="14 15" key="1">
    <citation type="submission" date="2018-05" db="EMBL/GenBank/DDBJ databases">
        <title>Genomic analysis of Gracilibacillus dipsosauri DD1 reveals novel features of a salt-tolerant amylase.</title>
        <authorList>
            <person name="Deutch C.E."/>
            <person name="Yang S."/>
        </authorList>
    </citation>
    <scope>NUCLEOTIDE SEQUENCE [LARGE SCALE GENOMIC DNA]</scope>
    <source>
        <strain evidence="14 15">DD1</strain>
    </source>
</reference>
<feature type="binding site" evidence="12">
    <location>
        <position position="266"/>
    </location>
    <ligand>
        <name>K(+)</name>
        <dbReference type="ChEBI" id="CHEBI:29103"/>
    </ligand>
</feature>
<keyword evidence="12" id="KW-0963">Cytoplasm</keyword>
<evidence type="ECO:0000256" key="2">
    <source>
        <dbReference type="ARBA" id="ARBA00012035"/>
    </source>
</evidence>
<feature type="binding site" evidence="12">
    <location>
        <position position="236"/>
    </location>
    <ligand>
        <name>substrate</name>
    </ligand>
</feature>
<evidence type="ECO:0000259" key="13">
    <source>
        <dbReference type="Pfam" id="PF00294"/>
    </source>
</evidence>
<gene>
    <name evidence="12 14" type="primary">rbsK</name>
    <name evidence="14" type="ORF">DLJ74_19765</name>
</gene>
<feature type="binding site" evidence="12">
    <location>
        <position position="269"/>
    </location>
    <ligand>
        <name>K(+)</name>
        <dbReference type="ChEBI" id="CHEBI:29103"/>
    </ligand>
</feature>
<evidence type="ECO:0000256" key="3">
    <source>
        <dbReference type="ARBA" id="ARBA00016943"/>
    </source>
</evidence>
<dbReference type="HAMAP" id="MF_01987">
    <property type="entry name" value="Ribokinase"/>
    <property type="match status" value="1"/>
</dbReference>
<keyword evidence="6 12" id="KW-0547">Nucleotide-binding</keyword>
<dbReference type="EC" id="2.7.1.15" evidence="2 12"/>
<dbReference type="InterPro" id="IPR011611">
    <property type="entry name" value="PfkB_dom"/>
</dbReference>
<dbReference type="InterPro" id="IPR011877">
    <property type="entry name" value="Ribokinase"/>
</dbReference>
<dbReference type="InterPro" id="IPR002139">
    <property type="entry name" value="Ribo/fructo_kinase"/>
</dbReference>
<dbReference type="InterPro" id="IPR002173">
    <property type="entry name" value="Carboh/pur_kinase_PfkB_CS"/>
</dbReference>
<dbReference type="SUPFAM" id="SSF53613">
    <property type="entry name" value="Ribokinase-like"/>
    <property type="match status" value="1"/>
</dbReference>
<comment type="function">
    <text evidence="12">Catalyzes the phosphorylation of ribose at O-5 in a reaction requiring ATP and magnesium. The resulting D-ribose-5-phosphate can then be used either for sythesis of nucleotides, histidine, and tryptophan, or as a component of the pentose phosphate pathway.</text>
</comment>
<comment type="subunit">
    <text evidence="12">Homodimer.</text>
</comment>
<dbReference type="GO" id="GO:0004747">
    <property type="term" value="F:ribokinase activity"/>
    <property type="evidence" value="ECO:0007669"/>
    <property type="project" value="UniProtKB-UniRule"/>
</dbReference>
<evidence type="ECO:0000256" key="4">
    <source>
        <dbReference type="ARBA" id="ARBA00022679"/>
    </source>
</evidence>
<keyword evidence="15" id="KW-1185">Reference proteome</keyword>
<organism evidence="14 15">
    <name type="scientific">Gracilibacillus dipsosauri</name>
    <dbReference type="NCBI Taxonomy" id="178340"/>
    <lineage>
        <taxon>Bacteria</taxon>
        <taxon>Bacillati</taxon>
        <taxon>Bacillota</taxon>
        <taxon>Bacilli</taxon>
        <taxon>Bacillales</taxon>
        <taxon>Bacillaceae</taxon>
        <taxon>Gracilibacillus</taxon>
    </lineage>
</organism>
<evidence type="ECO:0000256" key="11">
    <source>
        <dbReference type="ARBA" id="ARBA00023277"/>
    </source>
</evidence>
<comment type="subcellular location">
    <subcellularLocation>
        <location evidence="12">Cytoplasm</location>
    </subcellularLocation>
</comment>
<evidence type="ECO:0000256" key="10">
    <source>
        <dbReference type="ARBA" id="ARBA00022958"/>
    </source>
</evidence>
<keyword evidence="11 12" id="KW-0119">Carbohydrate metabolism</keyword>
<accession>A0A317KT83</accession>
<keyword evidence="5 12" id="KW-0479">Metal-binding</keyword>
<evidence type="ECO:0000256" key="1">
    <source>
        <dbReference type="ARBA" id="ARBA00005380"/>
    </source>
</evidence>
<keyword evidence="7 12" id="KW-0418">Kinase</keyword>
<proteinExistence type="inferred from homology"/>
<name>A0A317KT83_9BACI</name>
<feature type="binding site" evidence="12">
    <location>
        <begin position="41"/>
        <end position="45"/>
    </location>
    <ligand>
        <name>substrate</name>
    </ligand>
</feature>
<dbReference type="GO" id="GO:0005829">
    <property type="term" value="C:cytosol"/>
    <property type="evidence" value="ECO:0007669"/>
    <property type="project" value="TreeGrafter"/>
</dbReference>
<dbReference type="Gene3D" id="3.40.1190.20">
    <property type="match status" value="1"/>
</dbReference>
<comment type="pathway">
    <text evidence="12">Carbohydrate metabolism; D-ribose degradation; D-ribose 5-phosphate from beta-D-ribopyranose: step 2/2.</text>
</comment>
<dbReference type="Pfam" id="PF00294">
    <property type="entry name" value="PfkB"/>
    <property type="match status" value="1"/>
</dbReference>
<feature type="binding site" evidence="12">
    <location>
        <begin position="235"/>
        <end position="236"/>
    </location>
    <ligand>
        <name>ATP</name>
        <dbReference type="ChEBI" id="CHEBI:30616"/>
    </ligand>
</feature>
<dbReference type="OrthoDB" id="9775849at2"/>
<feature type="binding site" evidence="12">
    <location>
        <position position="271"/>
    </location>
    <ligand>
        <name>K(+)</name>
        <dbReference type="ChEBI" id="CHEBI:29103"/>
    </ligand>
</feature>
<feature type="domain" description="Carbohydrate kinase PfkB" evidence="13">
    <location>
        <begin position="4"/>
        <end position="278"/>
    </location>
</feature>
<evidence type="ECO:0000256" key="12">
    <source>
        <dbReference type="HAMAP-Rule" id="MF_01987"/>
    </source>
</evidence>
<dbReference type="UniPathway" id="UPA00916">
    <property type="reaction ID" value="UER00889"/>
</dbReference>
<dbReference type="PANTHER" id="PTHR10584">
    <property type="entry name" value="SUGAR KINASE"/>
    <property type="match status" value="1"/>
</dbReference>
<keyword evidence="4 12" id="KW-0808">Transferase</keyword>
<dbReference type="PROSITE" id="PS00584">
    <property type="entry name" value="PFKB_KINASES_2"/>
    <property type="match status" value="1"/>
</dbReference>
<dbReference type="PANTHER" id="PTHR10584:SF166">
    <property type="entry name" value="RIBOKINASE"/>
    <property type="match status" value="1"/>
</dbReference>
<comment type="caution">
    <text evidence="12">Lacks conserved residue(s) required for the propagation of feature annotation.</text>
</comment>
<evidence type="ECO:0000256" key="5">
    <source>
        <dbReference type="ARBA" id="ARBA00022723"/>
    </source>
</evidence>
<evidence type="ECO:0000256" key="6">
    <source>
        <dbReference type="ARBA" id="ARBA00022741"/>
    </source>
</evidence>
<dbReference type="Proteomes" id="UP000245624">
    <property type="component" value="Unassembled WGS sequence"/>
</dbReference>
<feature type="binding site" evidence="12">
    <location>
        <position position="141"/>
    </location>
    <ligand>
        <name>substrate</name>
    </ligand>
</feature>
<evidence type="ECO:0000256" key="9">
    <source>
        <dbReference type="ARBA" id="ARBA00022842"/>
    </source>
</evidence>
<dbReference type="GO" id="GO:0019303">
    <property type="term" value="P:D-ribose catabolic process"/>
    <property type="evidence" value="ECO:0007669"/>
    <property type="project" value="UniProtKB-UniRule"/>
</dbReference>
<keyword evidence="9 12" id="KW-0460">Magnesium</keyword>
<dbReference type="PRINTS" id="PR00990">
    <property type="entry name" value="RIBOKINASE"/>
</dbReference>
<dbReference type="GO" id="GO:0005524">
    <property type="term" value="F:ATP binding"/>
    <property type="evidence" value="ECO:0007669"/>
    <property type="project" value="UniProtKB-UniRule"/>
</dbReference>
<comment type="activity regulation">
    <text evidence="12">Activated by a monovalent cation that binds near, but not in, the active site. The most likely occupant of the site in vivo is potassium. Ion binding induces a conformational change that may alter substrate affinity.</text>
</comment>
<sequence>MKKPKITVIGSINMDLVTSTDKFPEQGETIRGTQFQTSPGGKGANQAVAAARLGANVNMIGLVGEDSFGEQLLTNLHNEDVDVTNVAKQKGTSTGLANIVLSEKDNRIIIIGGANEYVIPSYLEKCKEAIIESDYVLLQFEIPKQTIEYCLEICAEHHIPVIVNPAPAMKLSKKAWKQATYITPNETEKKQLFQNQLDERFIITEGKQGVSYMEDNQPKHVAAHDVEVLDTTGAGDTFNGALAVALAEGRSVTDAIIFANGAAALSVQKIGAQSGMPTKEQVFNFLHKD</sequence>
<evidence type="ECO:0000256" key="8">
    <source>
        <dbReference type="ARBA" id="ARBA00022840"/>
    </source>
</evidence>
<dbReference type="GO" id="GO:0046872">
    <property type="term" value="F:metal ion binding"/>
    <property type="evidence" value="ECO:0007669"/>
    <property type="project" value="UniProtKB-KW"/>
</dbReference>
<feature type="binding site" evidence="12">
    <location>
        <position position="230"/>
    </location>
    <ligand>
        <name>K(+)</name>
        <dbReference type="ChEBI" id="CHEBI:29103"/>
    </ligand>
</feature>
<comment type="caution">
    <text evidence="14">The sequence shown here is derived from an EMBL/GenBank/DDBJ whole genome shotgun (WGS) entry which is preliminary data.</text>
</comment>
<evidence type="ECO:0000313" key="15">
    <source>
        <dbReference type="Proteomes" id="UP000245624"/>
    </source>
</evidence>
<comment type="catalytic activity">
    <reaction evidence="12">
        <text>D-ribose + ATP = D-ribose 5-phosphate + ADP + H(+)</text>
        <dbReference type="Rhea" id="RHEA:13697"/>
        <dbReference type="ChEBI" id="CHEBI:15378"/>
        <dbReference type="ChEBI" id="CHEBI:30616"/>
        <dbReference type="ChEBI" id="CHEBI:47013"/>
        <dbReference type="ChEBI" id="CHEBI:78346"/>
        <dbReference type="ChEBI" id="CHEBI:456216"/>
        <dbReference type="EC" id="2.7.1.15"/>
    </reaction>
</comment>
<feature type="binding site" evidence="12">
    <location>
        <begin position="204"/>
        <end position="209"/>
    </location>
    <ligand>
        <name>ATP</name>
        <dbReference type="ChEBI" id="CHEBI:30616"/>
    </ligand>
</feature>
<protein>
    <recommendedName>
        <fullName evidence="3 12">Ribokinase</fullName>
        <shortName evidence="12">RK</shortName>
        <ecNumber evidence="2 12">2.7.1.15</ecNumber>
    </recommendedName>
</protein>
<feature type="binding site" evidence="12">
    <location>
        <begin position="13"/>
        <end position="15"/>
    </location>
    <ligand>
        <name>substrate</name>
    </ligand>
</feature>
<comment type="similarity">
    <text evidence="1">Belongs to the carbohydrate kinase pfkB family.</text>
</comment>
<dbReference type="EMBL" id="QGTD01000021">
    <property type="protein sequence ID" value="PWU66655.1"/>
    <property type="molecule type" value="Genomic_DNA"/>
</dbReference>
<dbReference type="AlphaFoldDB" id="A0A317KT83"/>
<evidence type="ECO:0000313" key="14">
    <source>
        <dbReference type="EMBL" id="PWU66655.1"/>
    </source>
</evidence>
<dbReference type="RefSeq" id="WP_109985779.1">
    <property type="nucleotide sequence ID" value="NZ_JAJUIE010000079.1"/>
</dbReference>
<dbReference type="NCBIfam" id="TIGR02152">
    <property type="entry name" value="D_ribokin_bact"/>
    <property type="match status" value="1"/>
</dbReference>
<keyword evidence="10 12" id="KW-0630">Potassium</keyword>
<dbReference type="CDD" id="cd01174">
    <property type="entry name" value="ribokinase"/>
    <property type="match status" value="1"/>
</dbReference>
<comment type="similarity">
    <text evidence="12">Belongs to the carbohydrate kinase PfkB family. Ribokinase subfamily.</text>
</comment>
<evidence type="ECO:0000256" key="7">
    <source>
        <dbReference type="ARBA" id="ARBA00022777"/>
    </source>
</evidence>